<keyword evidence="1" id="KW-0812">Transmembrane</keyword>
<dbReference type="OrthoDB" id="5949187at2759"/>
<dbReference type="CTD" id="6759481"/>
<evidence type="ECO:0000256" key="1">
    <source>
        <dbReference type="SAM" id="Phobius"/>
    </source>
</evidence>
<keyword evidence="2" id="KW-0732">Signal</keyword>
<accession>B3SDE4</accession>
<dbReference type="EMBL" id="DS985278">
    <property type="protein sequence ID" value="EDV19272.1"/>
    <property type="molecule type" value="Genomic_DNA"/>
</dbReference>
<dbReference type="Proteomes" id="UP000009022">
    <property type="component" value="Unassembled WGS sequence"/>
</dbReference>
<evidence type="ECO:0000313" key="3">
    <source>
        <dbReference type="EMBL" id="EDV19272.1"/>
    </source>
</evidence>
<dbReference type="InParanoid" id="B3SDE4"/>
<sequence length="410" mass="46315">MELQKLIWILIISSLSFDNIAGIKSISASIDPRKESFNHTIRAEQELLKYIKKERANLKWLDAYNLLIAISAFRDITKEYFLENSYLSSQDVKRISEMNVAVNILFQNSLEKFSPEYRLVFSEEVSFAAVARYINGTKPSLPISGPTPANTFPSNMSEICIATTLSGSIGSASCNVTEACWNYISQPGTRMGLAVSQLYTDYFIRQLDYCGFKLVKLAGGIRRLMAVEESLCSRIYMDFKKILHNNISDINKAELLLQQIIICGGMFGYVEFVSIYPLHQVFKYQARSGCFKNSARNRRSQRIMHLPCMLCLYNSVQISSSLELINSRADLASDECNLHVSTVAFASLATSLRWWSFKHIGIPHPTTAPKSNNGLVYAFVIVCLLLVVVLGAIAGFIIYPRFKKRKYDEL</sequence>
<dbReference type="GeneID" id="6759481"/>
<dbReference type="HOGENOM" id="CLU_671445_0_0_1"/>
<keyword evidence="4" id="KW-1185">Reference proteome</keyword>
<evidence type="ECO:0000256" key="2">
    <source>
        <dbReference type="SAM" id="SignalP"/>
    </source>
</evidence>
<evidence type="ECO:0000313" key="4">
    <source>
        <dbReference type="Proteomes" id="UP000009022"/>
    </source>
</evidence>
<gene>
    <name evidence="3" type="ORF">TRIADDRAFT_62300</name>
</gene>
<feature type="transmembrane region" description="Helical" evidence="1">
    <location>
        <begin position="375"/>
        <end position="399"/>
    </location>
</feature>
<feature type="signal peptide" evidence="2">
    <location>
        <begin position="1"/>
        <end position="22"/>
    </location>
</feature>
<protein>
    <submittedName>
        <fullName evidence="3">Uncharacterized protein</fullName>
    </submittedName>
</protein>
<organism evidence="3 4">
    <name type="scientific">Trichoplax adhaerens</name>
    <name type="common">Trichoplax reptans</name>
    <dbReference type="NCBI Taxonomy" id="10228"/>
    <lineage>
        <taxon>Eukaryota</taxon>
        <taxon>Metazoa</taxon>
        <taxon>Placozoa</taxon>
        <taxon>Uniplacotomia</taxon>
        <taxon>Trichoplacea</taxon>
        <taxon>Trichoplacidae</taxon>
        <taxon>Trichoplax</taxon>
    </lineage>
</organism>
<keyword evidence="1" id="KW-1133">Transmembrane helix</keyword>
<dbReference type="InterPro" id="IPR031751">
    <property type="entry name" value="DUF4735"/>
</dbReference>
<keyword evidence="1" id="KW-0472">Membrane</keyword>
<reference evidence="3 4" key="1">
    <citation type="journal article" date="2008" name="Nature">
        <title>The Trichoplax genome and the nature of placozoans.</title>
        <authorList>
            <person name="Srivastava M."/>
            <person name="Begovic E."/>
            <person name="Chapman J."/>
            <person name="Putnam N.H."/>
            <person name="Hellsten U."/>
            <person name="Kawashima T."/>
            <person name="Kuo A."/>
            <person name="Mitros T."/>
            <person name="Salamov A."/>
            <person name="Carpenter M.L."/>
            <person name="Signorovitch A.Y."/>
            <person name="Moreno M.A."/>
            <person name="Kamm K."/>
            <person name="Grimwood J."/>
            <person name="Schmutz J."/>
            <person name="Shapiro H."/>
            <person name="Grigoriev I.V."/>
            <person name="Buss L.W."/>
            <person name="Schierwater B."/>
            <person name="Dellaporta S.L."/>
            <person name="Rokhsar D.S."/>
        </authorList>
    </citation>
    <scope>NUCLEOTIDE SEQUENCE [LARGE SCALE GENOMIC DNA]</scope>
    <source>
        <strain evidence="3 4">Grell-BS-1999</strain>
    </source>
</reference>
<dbReference type="RefSeq" id="XP_002118269.1">
    <property type="nucleotide sequence ID" value="XM_002118233.1"/>
</dbReference>
<dbReference type="PANTHER" id="PTHR33539">
    <property type="entry name" value="UPF0764 PROTEIN C16ORF89"/>
    <property type="match status" value="1"/>
</dbReference>
<dbReference type="PANTHER" id="PTHR33539:SF1">
    <property type="entry name" value="UPF0764 PROTEIN C16ORF89"/>
    <property type="match status" value="1"/>
</dbReference>
<dbReference type="PhylomeDB" id="B3SDE4"/>
<proteinExistence type="predicted"/>
<dbReference type="Pfam" id="PF15882">
    <property type="entry name" value="DUF4735"/>
    <property type="match status" value="1"/>
</dbReference>
<dbReference type="AlphaFoldDB" id="B3SDE4"/>
<feature type="chain" id="PRO_5002797434" evidence="2">
    <location>
        <begin position="23"/>
        <end position="410"/>
    </location>
</feature>
<name>B3SDE4_TRIAD</name>
<dbReference type="KEGG" id="tad:TRIADDRAFT_62300"/>